<reference evidence="2" key="1">
    <citation type="submission" date="2006-10" db="EMBL/GenBank/DDBJ databases">
        <authorList>
            <person name="Amadeo P."/>
            <person name="Zhao Q."/>
            <person name="Wortman J."/>
            <person name="Fraser-Liggett C."/>
            <person name="Carlton J."/>
        </authorList>
    </citation>
    <scope>NUCLEOTIDE SEQUENCE</scope>
    <source>
        <strain evidence="2">G3</strain>
    </source>
</reference>
<dbReference type="InParanoid" id="A2FWC4"/>
<keyword evidence="3" id="KW-1185">Reference proteome</keyword>
<proteinExistence type="predicted"/>
<dbReference type="AlphaFoldDB" id="A2FWC4"/>
<dbReference type="EMBL" id="DS114082">
    <property type="protein sequence ID" value="EAX90788.1"/>
    <property type="molecule type" value="Genomic_DNA"/>
</dbReference>
<gene>
    <name evidence="2" type="ORF">TVAG_357120</name>
</gene>
<dbReference type="VEuPathDB" id="TrichDB:TVAG_357120"/>
<reference evidence="2" key="2">
    <citation type="journal article" date="2007" name="Science">
        <title>Draft genome sequence of the sexually transmitted pathogen Trichomonas vaginalis.</title>
        <authorList>
            <person name="Carlton J.M."/>
            <person name="Hirt R.P."/>
            <person name="Silva J.C."/>
            <person name="Delcher A.L."/>
            <person name="Schatz M."/>
            <person name="Zhao Q."/>
            <person name="Wortman J.R."/>
            <person name="Bidwell S.L."/>
            <person name="Alsmark U.C.M."/>
            <person name="Besteiro S."/>
            <person name="Sicheritz-Ponten T."/>
            <person name="Noel C.J."/>
            <person name="Dacks J.B."/>
            <person name="Foster P.G."/>
            <person name="Simillion C."/>
            <person name="Van de Peer Y."/>
            <person name="Miranda-Saavedra D."/>
            <person name="Barton G.J."/>
            <person name="Westrop G.D."/>
            <person name="Mueller S."/>
            <person name="Dessi D."/>
            <person name="Fiori P.L."/>
            <person name="Ren Q."/>
            <person name="Paulsen I."/>
            <person name="Zhang H."/>
            <person name="Bastida-Corcuera F.D."/>
            <person name="Simoes-Barbosa A."/>
            <person name="Brown M.T."/>
            <person name="Hayes R.D."/>
            <person name="Mukherjee M."/>
            <person name="Okumura C.Y."/>
            <person name="Schneider R."/>
            <person name="Smith A.J."/>
            <person name="Vanacova S."/>
            <person name="Villalvazo M."/>
            <person name="Haas B.J."/>
            <person name="Pertea M."/>
            <person name="Feldblyum T.V."/>
            <person name="Utterback T.R."/>
            <person name="Shu C.L."/>
            <person name="Osoegawa K."/>
            <person name="de Jong P.J."/>
            <person name="Hrdy I."/>
            <person name="Horvathova L."/>
            <person name="Zubacova Z."/>
            <person name="Dolezal P."/>
            <person name="Malik S.B."/>
            <person name="Logsdon J.M. Jr."/>
            <person name="Henze K."/>
            <person name="Gupta A."/>
            <person name="Wang C.C."/>
            <person name="Dunne R.L."/>
            <person name="Upcroft J.A."/>
            <person name="Upcroft P."/>
            <person name="White O."/>
            <person name="Salzberg S.L."/>
            <person name="Tang P."/>
            <person name="Chiu C.-H."/>
            <person name="Lee Y.-S."/>
            <person name="Embley T.M."/>
            <person name="Coombs G.H."/>
            <person name="Mottram J.C."/>
            <person name="Tachezy J."/>
            <person name="Fraser-Liggett C.M."/>
            <person name="Johnson P.J."/>
        </authorList>
    </citation>
    <scope>NUCLEOTIDE SEQUENCE [LARGE SCALE GENOMIC DNA]</scope>
    <source>
        <strain evidence="2">G3</strain>
    </source>
</reference>
<accession>A2FWC4</accession>
<evidence type="ECO:0000313" key="2">
    <source>
        <dbReference type="EMBL" id="EAX90788.1"/>
    </source>
</evidence>
<dbReference type="Proteomes" id="UP000001542">
    <property type="component" value="Unassembled WGS sequence"/>
</dbReference>
<sequence>MRKSKSKLQKRSVADVGIENSEEAAFRKNIFKKAGNRKKINNEILKETKQKTRFANAKLPNSSKLLNYDPEKKSLYAIERDLPTTGLLDKFNICASSGQGYGLGFNQFGQFMFGQQGMNFSFNGLNTDYGNIPAGESLNSFGAAGFGVGLGTGEGLGFGTGLNTDFGNTQGGIEIGNIQYVGNTVDTSGGNQGLGSGIGTGEGFGFGSGLNTEIGAMQGGMGFAEFQNFNPGGVFDNLVIGSGLNSSSFNTSLNSGNFNDLNASFGGTSGNMSPIGHSPSAEFNSSFDNGVSSPIGSPIGDIGNGFDFPSPQSQNDGFSSGRLKRFDNFLRH</sequence>
<dbReference type="VEuPathDB" id="TrichDB:TVAGG3_0668710"/>
<dbReference type="KEGG" id="tva:4748491"/>
<protein>
    <submittedName>
        <fullName evidence="2">Uncharacterized protein</fullName>
    </submittedName>
</protein>
<evidence type="ECO:0000256" key="1">
    <source>
        <dbReference type="SAM" id="MobiDB-lite"/>
    </source>
</evidence>
<organism evidence="2 3">
    <name type="scientific">Trichomonas vaginalis (strain ATCC PRA-98 / G3)</name>
    <dbReference type="NCBI Taxonomy" id="412133"/>
    <lineage>
        <taxon>Eukaryota</taxon>
        <taxon>Metamonada</taxon>
        <taxon>Parabasalia</taxon>
        <taxon>Trichomonadida</taxon>
        <taxon>Trichomonadidae</taxon>
        <taxon>Trichomonas</taxon>
    </lineage>
</organism>
<evidence type="ECO:0000313" key="3">
    <source>
        <dbReference type="Proteomes" id="UP000001542"/>
    </source>
</evidence>
<feature type="region of interest" description="Disordered" evidence="1">
    <location>
        <begin position="298"/>
        <end position="321"/>
    </location>
</feature>
<dbReference type="RefSeq" id="XP_001303718.1">
    <property type="nucleotide sequence ID" value="XM_001303717.1"/>
</dbReference>
<name>A2FWC4_TRIV3</name>